<dbReference type="CDD" id="cd02213">
    <property type="entry name" value="cupin_PMI_typeII_C"/>
    <property type="match status" value="1"/>
</dbReference>
<dbReference type="CDD" id="cd02509">
    <property type="entry name" value="GDP-M1P_Guanylyltransferase"/>
    <property type="match status" value="1"/>
</dbReference>
<evidence type="ECO:0000256" key="5">
    <source>
        <dbReference type="ARBA" id="ARBA00022741"/>
    </source>
</evidence>
<keyword evidence="4 11" id="KW-0548">Nucleotidyltransferase</keyword>
<dbReference type="InterPro" id="IPR049577">
    <property type="entry name" value="GMPP_N"/>
</dbReference>
<dbReference type="InterPro" id="IPR014710">
    <property type="entry name" value="RmlC-like_jellyroll"/>
</dbReference>
<dbReference type="InterPro" id="IPR051161">
    <property type="entry name" value="Mannose-6P_isomerase_type2"/>
</dbReference>
<dbReference type="InterPro" id="IPR006375">
    <property type="entry name" value="Man1P_GuaTrfase/Man6P_Isoase"/>
</dbReference>
<comment type="catalytic activity">
    <reaction evidence="7">
        <text>alpha-D-mannose 1-phosphate + GTP + H(+) = GDP-alpha-D-mannose + diphosphate</text>
        <dbReference type="Rhea" id="RHEA:15229"/>
        <dbReference type="ChEBI" id="CHEBI:15378"/>
        <dbReference type="ChEBI" id="CHEBI:33019"/>
        <dbReference type="ChEBI" id="CHEBI:37565"/>
        <dbReference type="ChEBI" id="CHEBI:57527"/>
        <dbReference type="ChEBI" id="CHEBI:58409"/>
        <dbReference type="EC" id="2.7.7.13"/>
    </reaction>
</comment>
<evidence type="ECO:0000313" key="12">
    <source>
        <dbReference type="Proteomes" id="UP001597108"/>
    </source>
</evidence>
<evidence type="ECO:0000256" key="8">
    <source>
        <dbReference type="RuleBase" id="RU004190"/>
    </source>
</evidence>
<dbReference type="RefSeq" id="WP_386072643.1">
    <property type="nucleotide sequence ID" value="NZ_JBHTJT010000006.1"/>
</dbReference>
<evidence type="ECO:0000256" key="7">
    <source>
        <dbReference type="ARBA" id="ARBA00047343"/>
    </source>
</evidence>
<dbReference type="InterPro" id="IPR001538">
    <property type="entry name" value="Man6P_isomerase-2_C"/>
</dbReference>
<dbReference type="InterPro" id="IPR011051">
    <property type="entry name" value="RmlC_Cupin_sf"/>
</dbReference>
<protein>
    <recommendedName>
        <fullName evidence="2">mannose-1-phosphate guanylyltransferase</fullName>
        <ecNumber evidence="2">2.7.7.13</ecNumber>
    </recommendedName>
</protein>
<dbReference type="NCBIfam" id="TIGR01479">
    <property type="entry name" value="GMP_PMI"/>
    <property type="match status" value="1"/>
</dbReference>
<comment type="caution">
    <text evidence="11">The sequence shown here is derived from an EMBL/GenBank/DDBJ whole genome shotgun (WGS) entry which is preliminary data.</text>
</comment>
<evidence type="ECO:0000256" key="4">
    <source>
        <dbReference type="ARBA" id="ARBA00022695"/>
    </source>
</evidence>
<keyword evidence="6" id="KW-0342">GTP-binding</keyword>
<dbReference type="Pfam" id="PF01050">
    <property type="entry name" value="MannoseP_isomer"/>
    <property type="match status" value="1"/>
</dbReference>
<name>A0ABW3ILQ5_9RHOB</name>
<evidence type="ECO:0000256" key="2">
    <source>
        <dbReference type="ARBA" id="ARBA00012387"/>
    </source>
</evidence>
<accession>A0ABW3ILQ5</accession>
<sequence>MIHPVILCGGSGTRLWPSSRKGYPKQFAPLLGEDSLYQATLRRLTGPRFTRPLVMTNEEFRFLASQQAAGIGLSDAQVVVEPCLRDTAPAILVAALIVAQDDGDDGLMLVAPSDHVIADLPGFLHAVDRGAEAACSGALVTFGVTPDRPETGYGYLEIARKPDGTGAALPVSSFREKPDAATAAKFLEEGTYLWNAGIFLFRAADVIAAFEAHAPDLVAPARAALDRGREDLNLFRLDPDSYAGSPSISFDYAVMEKAGRVSAVPLDCAWSDLGAWDAIWAAEAPDPKGLATRGPVTAIDCSDSYLRSEEPGLQLVGLGLDGVVAVAMRDAVLVADKSRVQEVKGLVSTLRAGGVCQADDYPRFHRPWGWYETLCIDTRFQVKRIMVHPGGVLSLQSHHHRSEHWIVVSGTAEVTIGDQVKLVTENQSVYIPLGTVHRMANPGKLPMYLIEVQTGAYLGEDDIQRYEDVYGRG</sequence>
<keyword evidence="12" id="KW-1185">Reference proteome</keyword>
<dbReference type="EMBL" id="JBHTJT010000006">
    <property type="protein sequence ID" value="MFD0978643.1"/>
    <property type="molecule type" value="Genomic_DNA"/>
</dbReference>
<reference evidence="12" key="1">
    <citation type="journal article" date="2019" name="Int. J. Syst. Evol. Microbiol.">
        <title>The Global Catalogue of Microorganisms (GCM) 10K type strain sequencing project: providing services to taxonomists for standard genome sequencing and annotation.</title>
        <authorList>
            <consortium name="The Broad Institute Genomics Platform"/>
            <consortium name="The Broad Institute Genome Sequencing Center for Infectious Disease"/>
            <person name="Wu L."/>
            <person name="Ma J."/>
        </authorList>
    </citation>
    <scope>NUCLEOTIDE SEQUENCE [LARGE SCALE GENOMIC DNA]</scope>
    <source>
        <strain evidence="12">CCUG 60524</strain>
    </source>
</reference>
<feature type="domain" description="Nucleotidyl transferase" evidence="9">
    <location>
        <begin position="4"/>
        <end position="284"/>
    </location>
</feature>
<evidence type="ECO:0000256" key="3">
    <source>
        <dbReference type="ARBA" id="ARBA00022679"/>
    </source>
</evidence>
<proteinExistence type="inferred from homology"/>
<dbReference type="Gene3D" id="3.90.550.10">
    <property type="entry name" value="Spore Coat Polysaccharide Biosynthesis Protein SpsA, Chain A"/>
    <property type="match status" value="1"/>
</dbReference>
<evidence type="ECO:0000313" key="11">
    <source>
        <dbReference type="EMBL" id="MFD0978643.1"/>
    </source>
</evidence>
<evidence type="ECO:0000256" key="1">
    <source>
        <dbReference type="ARBA" id="ARBA00006115"/>
    </source>
</evidence>
<feature type="domain" description="Mannose-6-phosphate isomerase type II C-terminal" evidence="10">
    <location>
        <begin position="363"/>
        <end position="468"/>
    </location>
</feature>
<evidence type="ECO:0000259" key="9">
    <source>
        <dbReference type="Pfam" id="PF00483"/>
    </source>
</evidence>
<keyword evidence="3 11" id="KW-0808">Transferase</keyword>
<dbReference type="PANTHER" id="PTHR46390">
    <property type="entry name" value="MANNOSE-1-PHOSPHATE GUANYLYLTRANSFERASE"/>
    <property type="match status" value="1"/>
</dbReference>
<organism evidence="11 12">
    <name type="scientific">Tropicimonas aquimaris</name>
    <dbReference type="NCBI Taxonomy" id="914152"/>
    <lineage>
        <taxon>Bacteria</taxon>
        <taxon>Pseudomonadati</taxon>
        <taxon>Pseudomonadota</taxon>
        <taxon>Alphaproteobacteria</taxon>
        <taxon>Rhodobacterales</taxon>
        <taxon>Roseobacteraceae</taxon>
        <taxon>Tropicimonas</taxon>
    </lineage>
</organism>
<dbReference type="SUPFAM" id="SSF51182">
    <property type="entry name" value="RmlC-like cupins"/>
    <property type="match status" value="1"/>
</dbReference>
<dbReference type="SUPFAM" id="SSF53448">
    <property type="entry name" value="Nucleotide-diphospho-sugar transferases"/>
    <property type="match status" value="1"/>
</dbReference>
<comment type="similarity">
    <text evidence="1 8">Belongs to the mannose-6-phosphate isomerase type 2 family.</text>
</comment>
<dbReference type="PANTHER" id="PTHR46390:SF1">
    <property type="entry name" value="MANNOSE-1-PHOSPHATE GUANYLYLTRANSFERASE"/>
    <property type="match status" value="1"/>
</dbReference>
<evidence type="ECO:0000256" key="6">
    <source>
        <dbReference type="ARBA" id="ARBA00023134"/>
    </source>
</evidence>
<keyword evidence="11" id="KW-0413">Isomerase</keyword>
<dbReference type="Proteomes" id="UP001597108">
    <property type="component" value="Unassembled WGS sequence"/>
</dbReference>
<dbReference type="GO" id="GO:0004476">
    <property type="term" value="F:mannose-6-phosphate isomerase activity"/>
    <property type="evidence" value="ECO:0007669"/>
    <property type="project" value="UniProtKB-EC"/>
</dbReference>
<dbReference type="Pfam" id="PF00483">
    <property type="entry name" value="NTP_transferase"/>
    <property type="match status" value="1"/>
</dbReference>
<dbReference type="GO" id="GO:0004475">
    <property type="term" value="F:mannose-1-phosphate guanylyltransferase (GTP) activity"/>
    <property type="evidence" value="ECO:0007669"/>
    <property type="project" value="UniProtKB-EC"/>
</dbReference>
<dbReference type="InterPro" id="IPR029044">
    <property type="entry name" value="Nucleotide-diphossugar_trans"/>
</dbReference>
<keyword evidence="5" id="KW-0547">Nucleotide-binding</keyword>
<dbReference type="Gene3D" id="2.60.120.10">
    <property type="entry name" value="Jelly Rolls"/>
    <property type="match status" value="1"/>
</dbReference>
<gene>
    <name evidence="11" type="ORF">ACFQ2S_03170</name>
</gene>
<dbReference type="InterPro" id="IPR005835">
    <property type="entry name" value="NTP_transferase_dom"/>
</dbReference>
<evidence type="ECO:0000259" key="10">
    <source>
        <dbReference type="Pfam" id="PF01050"/>
    </source>
</evidence>
<dbReference type="EC" id="2.7.7.13" evidence="2"/>